<feature type="coiled-coil region" evidence="14">
    <location>
        <begin position="38"/>
        <end position="65"/>
    </location>
</feature>
<dbReference type="PANTHER" id="PTHR33445">
    <property type="entry name" value="ATP SYNTHASE SUBUNIT B', CHLOROPLASTIC"/>
    <property type="match status" value="1"/>
</dbReference>
<dbReference type="EMBL" id="LPZR01000194">
    <property type="protein sequence ID" value="KYO50656.1"/>
    <property type="molecule type" value="Genomic_DNA"/>
</dbReference>
<dbReference type="InterPro" id="IPR050059">
    <property type="entry name" value="ATP_synthase_B_chain"/>
</dbReference>
<dbReference type="GeneID" id="97241913"/>
<dbReference type="GO" id="GO:0045259">
    <property type="term" value="C:proton-transporting ATP synthase complex"/>
    <property type="evidence" value="ECO:0007669"/>
    <property type="project" value="UniProtKB-KW"/>
</dbReference>
<accession>A0A162K7U1</accession>
<comment type="similarity">
    <text evidence="1 13">Belongs to the ATPase B chain family.</text>
</comment>
<dbReference type="HAMAP" id="MF_01398">
    <property type="entry name" value="ATP_synth_b_bprime"/>
    <property type="match status" value="1"/>
</dbReference>
<keyword evidence="3 13" id="KW-0138">CF(0)</keyword>
<evidence type="ECO:0000256" key="2">
    <source>
        <dbReference type="ARBA" id="ARBA00022448"/>
    </source>
</evidence>
<comment type="caution">
    <text evidence="15">The sequence shown here is derived from an EMBL/GenBank/DDBJ whole genome shotgun (WGS) entry which is preliminary data.</text>
</comment>
<evidence type="ECO:0000256" key="7">
    <source>
        <dbReference type="ARBA" id="ARBA00023065"/>
    </source>
</evidence>
<evidence type="ECO:0000256" key="10">
    <source>
        <dbReference type="ARBA" id="ARBA00025198"/>
    </source>
</evidence>
<reference evidence="15 16" key="1">
    <citation type="submission" date="2015-12" db="EMBL/GenBank/DDBJ databases">
        <title>Genome sequence of Tistrella mobilis MCCC 1A02139.</title>
        <authorList>
            <person name="Lu L."/>
            <person name="Lai Q."/>
            <person name="Shao Z."/>
            <person name="Qian P."/>
        </authorList>
    </citation>
    <scope>NUCLEOTIDE SEQUENCE [LARGE SCALE GENOMIC DNA]</scope>
    <source>
        <strain evidence="15 16">MCCC 1A02139</strain>
    </source>
</reference>
<dbReference type="GO" id="GO:0012505">
    <property type="term" value="C:endomembrane system"/>
    <property type="evidence" value="ECO:0007669"/>
    <property type="project" value="UniProtKB-SubCell"/>
</dbReference>
<keyword evidence="14" id="KW-0175">Coiled coil</keyword>
<comment type="subcellular location">
    <subcellularLocation>
        <location evidence="13">Cell membrane</location>
        <topology evidence="13">Single-pass membrane protein</topology>
    </subcellularLocation>
    <subcellularLocation>
        <location evidence="12">Endomembrane system</location>
        <topology evidence="12">Single-pass membrane protein</topology>
    </subcellularLocation>
</comment>
<comment type="function">
    <text evidence="10 13">F(1)F(0) ATP synthase produces ATP from ADP in the presence of a proton or sodium gradient. F-type ATPases consist of two structural domains, F(1) containing the extramembraneous catalytic core and F(0) containing the membrane proton channel, linked together by a central stalk and a peripheral stalk. During catalysis, ATP synthesis in the catalytic domain of F(1) is coupled via a rotary mechanism of the central stalk subunits to proton translocation.</text>
</comment>
<dbReference type="AlphaFoldDB" id="A0A162K7U1"/>
<evidence type="ECO:0000256" key="5">
    <source>
        <dbReference type="ARBA" id="ARBA00022781"/>
    </source>
</evidence>
<evidence type="ECO:0000256" key="13">
    <source>
        <dbReference type="HAMAP-Rule" id="MF_01398"/>
    </source>
</evidence>
<keyword evidence="13" id="KW-1003">Cell membrane</keyword>
<organism evidence="15 16">
    <name type="scientific">Tistrella mobilis</name>
    <dbReference type="NCBI Taxonomy" id="171437"/>
    <lineage>
        <taxon>Bacteria</taxon>
        <taxon>Pseudomonadati</taxon>
        <taxon>Pseudomonadota</taxon>
        <taxon>Alphaproteobacteria</taxon>
        <taxon>Geminicoccales</taxon>
        <taxon>Geminicoccaceae</taxon>
        <taxon>Tistrella</taxon>
    </lineage>
</organism>
<dbReference type="InterPro" id="IPR002146">
    <property type="entry name" value="ATP_synth_b/b'su_bac/chlpt"/>
</dbReference>
<keyword evidence="4 13" id="KW-0812">Transmembrane</keyword>
<evidence type="ECO:0000256" key="4">
    <source>
        <dbReference type="ARBA" id="ARBA00022692"/>
    </source>
</evidence>
<evidence type="ECO:0000313" key="16">
    <source>
        <dbReference type="Proteomes" id="UP000075787"/>
    </source>
</evidence>
<feature type="transmembrane region" description="Helical" evidence="13">
    <location>
        <begin position="6"/>
        <end position="27"/>
    </location>
</feature>
<keyword evidence="6 13" id="KW-1133">Transmembrane helix</keyword>
<gene>
    <name evidence="13" type="primary">atpF</name>
    <name evidence="15" type="ORF">AUP44_11880</name>
</gene>
<protein>
    <recommendedName>
        <fullName evidence="13">ATP synthase subunit b</fullName>
    </recommendedName>
    <alternativeName>
        <fullName evidence="13">ATP synthase F(0) sector subunit b</fullName>
    </alternativeName>
    <alternativeName>
        <fullName evidence="13">ATPase subunit I</fullName>
    </alternativeName>
    <alternativeName>
        <fullName evidence="13">F-type ATPase subunit b</fullName>
        <shortName evidence="13">F-ATPase subunit b</shortName>
    </alternativeName>
</protein>
<keyword evidence="2 13" id="KW-0813">Transport</keyword>
<name>A0A162K7U1_9PROT</name>
<keyword evidence="9 13" id="KW-0066">ATP synthesis</keyword>
<evidence type="ECO:0000256" key="9">
    <source>
        <dbReference type="ARBA" id="ARBA00023310"/>
    </source>
</evidence>
<proteinExistence type="inferred from homology"/>
<sequence length="247" mass="25821">MHIDWWTLGIQAVNVLVLIWLLGRFLFKPVTAMIDRRQQAARAILDEAEAARQAALAERATAASEHAALKAGHAAAEAAAVAAADRAAAAVIDAAQAEAARITARATEAADRAAAARTTEVEAAARTLAARIAARLLDRLPVAARLDGFIDGFAQALDGLPDAVKRRFTDGGETLVLLAATEVSAATRAALEAAIGQVLGSVPPLEIRVEPALIAGFEAAADHAVVTNSFRADLAQIAREFARDDRQ</sequence>
<evidence type="ECO:0000256" key="11">
    <source>
        <dbReference type="ARBA" id="ARBA00025614"/>
    </source>
</evidence>
<keyword evidence="7 13" id="KW-0406">Ion transport</keyword>
<comment type="function">
    <text evidence="11">Component of the F(0) channel, it forms part of the peripheral stalk, linking F(1) to F(0). The b'-subunit is a diverged and duplicated form of b found in plants and photosynthetic bacteria.</text>
</comment>
<evidence type="ECO:0000313" key="15">
    <source>
        <dbReference type="EMBL" id="KYO50656.1"/>
    </source>
</evidence>
<dbReference type="GO" id="GO:0005886">
    <property type="term" value="C:plasma membrane"/>
    <property type="evidence" value="ECO:0007669"/>
    <property type="project" value="UniProtKB-SubCell"/>
</dbReference>
<dbReference type="OrthoDB" id="466272at2"/>
<dbReference type="Proteomes" id="UP000075787">
    <property type="component" value="Unassembled WGS sequence"/>
</dbReference>
<evidence type="ECO:0000256" key="3">
    <source>
        <dbReference type="ARBA" id="ARBA00022547"/>
    </source>
</evidence>
<keyword evidence="5 13" id="KW-0375">Hydrogen ion transport</keyword>
<keyword evidence="8 13" id="KW-0472">Membrane</keyword>
<dbReference type="GO" id="GO:0046933">
    <property type="term" value="F:proton-transporting ATP synthase activity, rotational mechanism"/>
    <property type="evidence" value="ECO:0007669"/>
    <property type="project" value="UniProtKB-UniRule"/>
</dbReference>
<dbReference type="GO" id="GO:0046961">
    <property type="term" value="F:proton-transporting ATPase activity, rotational mechanism"/>
    <property type="evidence" value="ECO:0007669"/>
    <property type="project" value="TreeGrafter"/>
</dbReference>
<evidence type="ECO:0000256" key="6">
    <source>
        <dbReference type="ARBA" id="ARBA00022989"/>
    </source>
</evidence>
<dbReference type="RefSeq" id="WP_062767652.1">
    <property type="nucleotide sequence ID" value="NZ_CP121045.1"/>
</dbReference>
<comment type="subunit">
    <text evidence="13">F-type ATPases have 2 components, F(1) - the catalytic core - and F(0) - the membrane proton channel. F(1) has five subunits: alpha(3), beta(3), gamma(1), delta(1), epsilon(1). F(0) has three main subunits: a(1), b(2) and c(10-14). The alpha and beta chains form an alternating ring which encloses part of the gamma chain. F(1) is attached to F(0) by a central stalk formed by the gamma and epsilon chains, while a peripheral stalk is formed by the delta and b chains.</text>
</comment>
<dbReference type="PANTHER" id="PTHR33445:SF2">
    <property type="entry name" value="ATP SYNTHASE SUBUNIT B', CHLOROPLASTIC"/>
    <property type="match status" value="1"/>
</dbReference>
<evidence type="ECO:0000256" key="1">
    <source>
        <dbReference type="ARBA" id="ARBA00005513"/>
    </source>
</evidence>
<evidence type="ECO:0000256" key="14">
    <source>
        <dbReference type="SAM" id="Coils"/>
    </source>
</evidence>
<evidence type="ECO:0000256" key="12">
    <source>
        <dbReference type="ARBA" id="ARBA00037847"/>
    </source>
</evidence>
<evidence type="ECO:0000256" key="8">
    <source>
        <dbReference type="ARBA" id="ARBA00023136"/>
    </source>
</evidence>